<dbReference type="RefSeq" id="WP_121369021.1">
    <property type="nucleotide sequence ID" value="NZ_RBKS01000001.1"/>
</dbReference>
<dbReference type="SUPFAM" id="SSF46689">
    <property type="entry name" value="Homeodomain-like"/>
    <property type="match status" value="1"/>
</dbReference>
<dbReference type="InterPro" id="IPR001647">
    <property type="entry name" value="HTH_TetR"/>
</dbReference>
<evidence type="ECO:0000313" key="7">
    <source>
        <dbReference type="Proteomes" id="UP000280008"/>
    </source>
</evidence>
<keyword evidence="1" id="KW-0805">Transcription regulation</keyword>
<dbReference type="InterPro" id="IPR054156">
    <property type="entry name" value="YxaF_TetR_C"/>
</dbReference>
<evidence type="ECO:0000256" key="3">
    <source>
        <dbReference type="ARBA" id="ARBA00023163"/>
    </source>
</evidence>
<name>A0A495IF44_9MICO</name>
<dbReference type="Pfam" id="PF21993">
    <property type="entry name" value="TetR_C_13_2"/>
    <property type="match status" value="1"/>
</dbReference>
<dbReference type="Gene3D" id="1.10.357.10">
    <property type="entry name" value="Tetracycline Repressor, domain 2"/>
    <property type="match status" value="1"/>
</dbReference>
<organism evidence="6 7">
    <name type="scientific">Frondihabitans australicus</name>
    <dbReference type="NCBI Taxonomy" id="386892"/>
    <lineage>
        <taxon>Bacteria</taxon>
        <taxon>Bacillati</taxon>
        <taxon>Actinomycetota</taxon>
        <taxon>Actinomycetes</taxon>
        <taxon>Micrococcales</taxon>
        <taxon>Microbacteriaceae</taxon>
        <taxon>Frondihabitans</taxon>
    </lineage>
</organism>
<dbReference type="SUPFAM" id="SSF48498">
    <property type="entry name" value="Tetracyclin repressor-like, C-terminal domain"/>
    <property type="match status" value="1"/>
</dbReference>
<feature type="domain" description="HTH tetR-type" evidence="5">
    <location>
        <begin position="3"/>
        <end position="63"/>
    </location>
</feature>
<dbReference type="PANTHER" id="PTHR47506">
    <property type="entry name" value="TRANSCRIPTIONAL REGULATORY PROTEIN"/>
    <property type="match status" value="1"/>
</dbReference>
<dbReference type="Proteomes" id="UP000280008">
    <property type="component" value="Unassembled WGS sequence"/>
</dbReference>
<keyword evidence="7" id="KW-1185">Reference proteome</keyword>
<comment type="caution">
    <text evidence="6">The sequence shown here is derived from an EMBL/GenBank/DDBJ whole genome shotgun (WGS) entry which is preliminary data.</text>
</comment>
<accession>A0A495IF44</accession>
<dbReference type="OrthoDB" id="4567939at2"/>
<dbReference type="PANTHER" id="PTHR47506:SF3">
    <property type="entry name" value="HTH-TYPE TRANSCRIPTIONAL REGULATOR LMRA"/>
    <property type="match status" value="1"/>
</dbReference>
<dbReference type="AlphaFoldDB" id="A0A495IF44"/>
<reference evidence="6 7" key="1">
    <citation type="submission" date="2018-10" db="EMBL/GenBank/DDBJ databases">
        <title>Sequencing the genomes of 1000 actinobacteria strains.</title>
        <authorList>
            <person name="Klenk H.-P."/>
        </authorList>
    </citation>
    <scope>NUCLEOTIDE SEQUENCE [LARGE SCALE GENOMIC DNA]</scope>
    <source>
        <strain evidence="6 7">DSM 17894</strain>
    </source>
</reference>
<evidence type="ECO:0000313" key="6">
    <source>
        <dbReference type="EMBL" id="RKR74260.1"/>
    </source>
</evidence>
<keyword evidence="3" id="KW-0804">Transcription</keyword>
<evidence type="ECO:0000256" key="2">
    <source>
        <dbReference type="ARBA" id="ARBA00023125"/>
    </source>
</evidence>
<sequence length="188" mass="19507">MAGDTRHSMVVGAARLLAEKGLQETSFSEVLKLTGAPRGSIYHHFPDGKDQLVAEAVDLAGAHAVSLLDRAIGRSPGGIAEDFLAMWRLILSASDFGAGCSVVAVTVATDSPSLRDRAAEVFRTWRGRLAELLVDAGVEPAAAAGFAALLIAASEGAVVVCRADRTLEPFDSVAAQLIAQAEALPTGR</sequence>
<dbReference type="InterPro" id="IPR036271">
    <property type="entry name" value="Tet_transcr_reg_TetR-rel_C_sf"/>
</dbReference>
<feature type="DNA-binding region" description="H-T-H motif" evidence="4">
    <location>
        <begin position="26"/>
        <end position="45"/>
    </location>
</feature>
<keyword evidence="2 4" id="KW-0238">DNA-binding</keyword>
<evidence type="ECO:0000256" key="4">
    <source>
        <dbReference type="PROSITE-ProRule" id="PRU00335"/>
    </source>
</evidence>
<evidence type="ECO:0000256" key="1">
    <source>
        <dbReference type="ARBA" id="ARBA00023015"/>
    </source>
</evidence>
<dbReference type="EMBL" id="RBKS01000001">
    <property type="protein sequence ID" value="RKR74260.1"/>
    <property type="molecule type" value="Genomic_DNA"/>
</dbReference>
<dbReference type="InterPro" id="IPR009057">
    <property type="entry name" value="Homeodomain-like_sf"/>
</dbReference>
<dbReference type="PROSITE" id="PS50977">
    <property type="entry name" value="HTH_TETR_2"/>
    <property type="match status" value="1"/>
</dbReference>
<dbReference type="Pfam" id="PF00440">
    <property type="entry name" value="TetR_N"/>
    <property type="match status" value="1"/>
</dbReference>
<gene>
    <name evidence="6" type="ORF">C8E83_1369</name>
</gene>
<proteinExistence type="predicted"/>
<dbReference type="GO" id="GO:0003677">
    <property type="term" value="F:DNA binding"/>
    <property type="evidence" value="ECO:0007669"/>
    <property type="project" value="UniProtKB-UniRule"/>
</dbReference>
<evidence type="ECO:0000259" key="5">
    <source>
        <dbReference type="PROSITE" id="PS50977"/>
    </source>
</evidence>
<protein>
    <submittedName>
        <fullName evidence="6">TetR family transcriptional regulator</fullName>
    </submittedName>
</protein>